<keyword evidence="3 16" id="KW-0723">Serine/threonine-protein kinase</keyword>
<evidence type="ECO:0000256" key="7">
    <source>
        <dbReference type="ARBA" id="ARBA00022741"/>
    </source>
</evidence>
<keyword evidence="13" id="KW-0325">Glycoprotein</keyword>
<evidence type="ECO:0000256" key="11">
    <source>
        <dbReference type="ARBA" id="ARBA00023136"/>
    </source>
</evidence>
<dbReference type="Pfam" id="PF11883">
    <property type="entry name" value="DUF3403"/>
    <property type="match status" value="1"/>
</dbReference>
<evidence type="ECO:0000256" key="1">
    <source>
        <dbReference type="ARBA" id="ARBA00004251"/>
    </source>
</evidence>
<comment type="similarity">
    <text evidence="16">Belongs to the protein kinase superfamily. Ser/Thr protein kinase family.</text>
</comment>
<dbReference type="PANTHER" id="PTHR27002">
    <property type="entry name" value="RECEPTOR-LIKE SERINE/THREONINE-PROTEIN KINASE SD1-8"/>
    <property type="match status" value="1"/>
</dbReference>
<dbReference type="InterPro" id="IPR001480">
    <property type="entry name" value="Bulb-type_lectin_dom"/>
</dbReference>
<dbReference type="GO" id="GO:0106310">
    <property type="term" value="F:protein serine kinase activity"/>
    <property type="evidence" value="ECO:0007669"/>
    <property type="project" value="RHEA"/>
</dbReference>
<keyword evidence="2" id="KW-1003">Cell membrane</keyword>
<dbReference type="Gene3D" id="3.30.200.20">
    <property type="entry name" value="Phosphorylase Kinase, domain 1"/>
    <property type="match status" value="1"/>
</dbReference>
<keyword evidence="9 16" id="KW-0067">ATP-binding</keyword>
<evidence type="ECO:0000256" key="14">
    <source>
        <dbReference type="ARBA" id="ARBA00047899"/>
    </source>
</evidence>
<evidence type="ECO:0000256" key="3">
    <source>
        <dbReference type="ARBA" id="ARBA00022527"/>
    </source>
</evidence>
<dbReference type="CDD" id="cd14066">
    <property type="entry name" value="STKc_IRAK"/>
    <property type="match status" value="1"/>
</dbReference>
<evidence type="ECO:0000256" key="17">
    <source>
        <dbReference type="SAM" id="Phobius"/>
    </source>
</evidence>
<dbReference type="Gene3D" id="2.90.10.10">
    <property type="entry name" value="Bulb-type lectin domain"/>
    <property type="match status" value="1"/>
</dbReference>
<gene>
    <name evidence="21" type="ORF">FSB_LOCUS49431</name>
</gene>
<dbReference type="InterPro" id="IPR024171">
    <property type="entry name" value="SRK-like_kinase"/>
</dbReference>
<dbReference type="InterPro" id="IPR008271">
    <property type="entry name" value="Ser/Thr_kinase_AS"/>
</dbReference>
<evidence type="ECO:0000256" key="16">
    <source>
        <dbReference type="PIRNR" id="PIRNR000641"/>
    </source>
</evidence>
<dbReference type="Gene3D" id="1.10.510.10">
    <property type="entry name" value="Transferase(Phosphotransferase) domain 1"/>
    <property type="match status" value="1"/>
</dbReference>
<keyword evidence="12" id="KW-1015">Disulfide bond</keyword>
<evidence type="ECO:0000259" key="20">
    <source>
        <dbReference type="PROSITE" id="PS50927"/>
    </source>
</evidence>
<dbReference type="PROSITE" id="PS50011">
    <property type="entry name" value="PROTEIN_KINASE_DOM"/>
    <property type="match status" value="1"/>
</dbReference>
<dbReference type="PROSITE" id="PS00108">
    <property type="entry name" value="PROTEIN_KINASE_ST"/>
    <property type="match status" value="1"/>
</dbReference>
<dbReference type="InterPro" id="IPR021820">
    <property type="entry name" value="S-locus_recpt_kinase_C"/>
</dbReference>
<dbReference type="EC" id="2.7.11.1" evidence="16"/>
<evidence type="ECO:0000256" key="6">
    <source>
        <dbReference type="ARBA" id="ARBA00022729"/>
    </source>
</evidence>
<dbReference type="PROSITE" id="PS50927">
    <property type="entry name" value="BULB_LECTIN"/>
    <property type="match status" value="1"/>
</dbReference>
<dbReference type="SMART" id="SM00220">
    <property type="entry name" value="S_TKc"/>
    <property type="match status" value="1"/>
</dbReference>
<proteinExistence type="inferred from homology"/>
<evidence type="ECO:0000313" key="21">
    <source>
        <dbReference type="EMBL" id="SPD21549.1"/>
    </source>
</evidence>
<feature type="domain" description="Bulb-type lectin" evidence="20">
    <location>
        <begin position="29"/>
        <end position="150"/>
    </location>
</feature>
<dbReference type="CDD" id="cd00028">
    <property type="entry name" value="B_lectin"/>
    <property type="match status" value="1"/>
</dbReference>
<feature type="chain" id="PRO_5014983788" description="Receptor-like serine/threonine-protein kinase" evidence="18">
    <location>
        <begin position="29"/>
        <end position="799"/>
    </location>
</feature>
<dbReference type="EMBL" id="OIVN01005235">
    <property type="protein sequence ID" value="SPD21549.1"/>
    <property type="molecule type" value="Genomic_DNA"/>
</dbReference>
<accession>A0A2N9IBX2</accession>
<dbReference type="GO" id="GO:0005524">
    <property type="term" value="F:ATP binding"/>
    <property type="evidence" value="ECO:0007669"/>
    <property type="project" value="UniProtKB-KW"/>
</dbReference>
<keyword evidence="4 16" id="KW-0808">Transferase</keyword>
<keyword evidence="5 17" id="KW-0812">Transmembrane</keyword>
<feature type="transmembrane region" description="Helical" evidence="17">
    <location>
        <begin position="418"/>
        <end position="438"/>
    </location>
</feature>
<dbReference type="InterPro" id="IPR011009">
    <property type="entry name" value="Kinase-like_dom_sf"/>
</dbReference>
<keyword evidence="11 17" id="KW-0472">Membrane</keyword>
<evidence type="ECO:0000256" key="12">
    <source>
        <dbReference type="ARBA" id="ARBA00023157"/>
    </source>
</evidence>
<evidence type="ECO:0000256" key="18">
    <source>
        <dbReference type="SAM" id="SignalP"/>
    </source>
</evidence>
<dbReference type="SUPFAM" id="SSF51110">
    <property type="entry name" value="alpha-D-mannose-specific plant lectins"/>
    <property type="match status" value="1"/>
</dbReference>
<dbReference type="PANTHER" id="PTHR27002:SF1082">
    <property type="entry name" value="OS06G0693000 PROTEIN"/>
    <property type="match status" value="1"/>
</dbReference>
<protein>
    <recommendedName>
        <fullName evidence="16">Receptor-like serine/threonine-protein kinase</fullName>
        <ecNumber evidence="16">2.7.11.1</ecNumber>
    </recommendedName>
</protein>
<evidence type="ECO:0000256" key="4">
    <source>
        <dbReference type="ARBA" id="ARBA00022679"/>
    </source>
</evidence>
<dbReference type="GO" id="GO:0004674">
    <property type="term" value="F:protein serine/threonine kinase activity"/>
    <property type="evidence" value="ECO:0007669"/>
    <property type="project" value="UniProtKB-KW"/>
</dbReference>
<evidence type="ECO:0000256" key="9">
    <source>
        <dbReference type="ARBA" id="ARBA00022840"/>
    </source>
</evidence>
<evidence type="ECO:0000256" key="5">
    <source>
        <dbReference type="ARBA" id="ARBA00022692"/>
    </source>
</evidence>
<dbReference type="InterPro" id="IPR036426">
    <property type="entry name" value="Bulb-type_lectin_dom_sf"/>
</dbReference>
<dbReference type="FunFam" id="2.90.10.10:FF:000001">
    <property type="entry name" value="G-type lectin S-receptor-like serine/threonine-protein kinase"/>
    <property type="match status" value="1"/>
</dbReference>
<comment type="catalytic activity">
    <reaction evidence="15 16">
        <text>L-seryl-[protein] + ATP = O-phospho-L-seryl-[protein] + ADP + H(+)</text>
        <dbReference type="Rhea" id="RHEA:17989"/>
        <dbReference type="Rhea" id="RHEA-COMP:9863"/>
        <dbReference type="Rhea" id="RHEA-COMP:11604"/>
        <dbReference type="ChEBI" id="CHEBI:15378"/>
        <dbReference type="ChEBI" id="CHEBI:29999"/>
        <dbReference type="ChEBI" id="CHEBI:30616"/>
        <dbReference type="ChEBI" id="CHEBI:83421"/>
        <dbReference type="ChEBI" id="CHEBI:456216"/>
        <dbReference type="EC" id="2.7.11.1"/>
    </reaction>
</comment>
<dbReference type="InterPro" id="IPR001245">
    <property type="entry name" value="Ser-Thr/Tyr_kinase_cat_dom"/>
</dbReference>
<evidence type="ECO:0000259" key="19">
    <source>
        <dbReference type="PROSITE" id="PS50011"/>
    </source>
</evidence>
<evidence type="ECO:0000256" key="8">
    <source>
        <dbReference type="ARBA" id="ARBA00022777"/>
    </source>
</evidence>
<dbReference type="InterPro" id="IPR000719">
    <property type="entry name" value="Prot_kinase_dom"/>
</dbReference>
<evidence type="ECO:0000256" key="10">
    <source>
        <dbReference type="ARBA" id="ARBA00022989"/>
    </source>
</evidence>
<dbReference type="FunFam" id="1.10.510.10:FF:000060">
    <property type="entry name" value="G-type lectin S-receptor-like serine/threonine-protein kinase"/>
    <property type="match status" value="1"/>
</dbReference>
<dbReference type="SMART" id="SM00108">
    <property type="entry name" value="B_lectin"/>
    <property type="match status" value="1"/>
</dbReference>
<organism evidence="21">
    <name type="scientific">Fagus sylvatica</name>
    <name type="common">Beechnut</name>
    <dbReference type="NCBI Taxonomy" id="28930"/>
    <lineage>
        <taxon>Eukaryota</taxon>
        <taxon>Viridiplantae</taxon>
        <taxon>Streptophyta</taxon>
        <taxon>Embryophyta</taxon>
        <taxon>Tracheophyta</taxon>
        <taxon>Spermatophyta</taxon>
        <taxon>Magnoliopsida</taxon>
        <taxon>eudicotyledons</taxon>
        <taxon>Gunneridae</taxon>
        <taxon>Pentapetalae</taxon>
        <taxon>rosids</taxon>
        <taxon>fabids</taxon>
        <taxon>Fagales</taxon>
        <taxon>Fagaceae</taxon>
        <taxon>Fagus</taxon>
    </lineage>
</organism>
<comment type="subcellular location">
    <subcellularLocation>
        <location evidence="1">Cell membrane</location>
        <topology evidence="1">Single-pass type I membrane protein</topology>
    </subcellularLocation>
</comment>
<reference evidence="21" key="1">
    <citation type="submission" date="2018-02" db="EMBL/GenBank/DDBJ databases">
        <authorList>
            <person name="Cohen D.B."/>
            <person name="Kent A.D."/>
        </authorList>
    </citation>
    <scope>NUCLEOTIDE SEQUENCE</scope>
</reference>
<dbReference type="Pfam" id="PF01453">
    <property type="entry name" value="B_lectin"/>
    <property type="match status" value="1"/>
</dbReference>
<comment type="catalytic activity">
    <reaction evidence="14 16">
        <text>L-threonyl-[protein] + ATP = O-phospho-L-threonyl-[protein] + ADP + H(+)</text>
        <dbReference type="Rhea" id="RHEA:46608"/>
        <dbReference type="Rhea" id="RHEA-COMP:11060"/>
        <dbReference type="Rhea" id="RHEA-COMP:11605"/>
        <dbReference type="ChEBI" id="CHEBI:15378"/>
        <dbReference type="ChEBI" id="CHEBI:30013"/>
        <dbReference type="ChEBI" id="CHEBI:30616"/>
        <dbReference type="ChEBI" id="CHEBI:61977"/>
        <dbReference type="ChEBI" id="CHEBI:456216"/>
        <dbReference type="EC" id="2.7.11.1"/>
    </reaction>
</comment>
<dbReference type="PIRSF" id="PIRSF000641">
    <property type="entry name" value="SRK"/>
    <property type="match status" value="1"/>
</dbReference>
<sequence length="799" mass="90689">MFEQVMGLVSKRNLLSVLCCLCLNLGVAIDTINSSRSLKHNEYIISNGSAFKLGFFSPVNSTNRYVGIWYNTISEQTVVWVANKQKPLKDFSGVLTISKEGNLVVLDERKEIIWSTSVTNPVVNSSAKLLDSGNLVLQENSTGTTKIKWESFQHPSNVFLPKMKIGADARTGQKVEFTSWKSPSDPSNGSFSCGMQVTYLPQVYIWKDGSPYWRSGPWNTRVFIGIPNMANEFLNGFSLQNDGEGTYYLSYSFVNEPVSHFFLNKDGNIVQRYWNGIQWDVSWSSSQTKCDVYDKCGAFGSCNPQSSPICSCLRGFEPKNTEEWNKGNWSSGCVRRTPLQCERVKTGGEGGKLDEFLKLNRMKVPDFEVWLMHMMLALVVLSWNRSLIDTQEFSSAGVDLYIRLAYSELDTKRDVTKIVTAAVIVGTVFIFICTYFLWRWMSKHKGNIPCENLIRDNLNQVEVQELPLFNFEMLAGATNNFHESNKLGQGGFGPVYRGKLLDGQEIAVKRLSRTSAQGVEEFMNEVVVISKLQHRNLVRLLGCCVEGEERMLIYEYMPNKSLDAFIFDPPKDELLDWRKRFNIIEGICRGLLYLHRDSRLRIIHRDLKASNILLDKELNPKISDFGTARIFHSNEDQANTRRVIGTYGYMSPEYVIEGQFSEKSDIFSFGVLLLEIVSGKKNTTFYYDKKSVSLLGLAWELWTAENIVALIDPMISEPSFEMEILRCIHVGLLCVQELAKDRPTAYVVVSMLKSEIVDLPRPNKPAFTERQIALDTESSERSQKISSVDNVTITMVQGR</sequence>
<name>A0A2N9IBX2_FAGSY</name>
<dbReference type="FunFam" id="3.30.200.20:FF:001037">
    <property type="entry name" value="Putative G-type lectin S-receptor-like serine/threonine-protein kinase"/>
    <property type="match status" value="1"/>
</dbReference>
<dbReference type="GO" id="GO:0005886">
    <property type="term" value="C:plasma membrane"/>
    <property type="evidence" value="ECO:0007669"/>
    <property type="project" value="UniProtKB-SubCell"/>
</dbReference>
<keyword evidence="6 18" id="KW-0732">Signal</keyword>
<dbReference type="GO" id="GO:0048544">
    <property type="term" value="P:recognition of pollen"/>
    <property type="evidence" value="ECO:0007669"/>
    <property type="project" value="InterPro"/>
</dbReference>
<keyword evidence="8 16" id="KW-0418">Kinase</keyword>
<feature type="domain" description="Protein kinase" evidence="19">
    <location>
        <begin position="481"/>
        <end position="732"/>
    </location>
</feature>
<evidence type="ECO:0000256" key="15">
    <source>
        <dbReference type="ARBA" id="ARBA00048679"/>
    </source>
</evidence>
<feature type="signal peptide" evidence="18">
    <location>
        <begin position="1"/>
        <end position="28"/>
    </location>
</feature>
<keyword evidence="10 17" id="KW-1133">Transmembrane helix</keyword>
<dbReference type="Pfam" id="PF00954">
    <property type="entry name" value="S_locus_glycop"/>
    <property type="match status" value="1"/>
</dbReference>
<evidence type="ECO:0000256" key="2">
    <source>
        <dbReference type="ARBA" id="ARBA00022475"/>
    </source>
</evidence>
<dbReference type="AlphaFoldDB" id="A0A2N9IBX2"/>
<dbReference type="SUPFAM" id="SSF56112">
    <property type="entry name" value="Protein kinase-like (PK-like)"/>
    <property type="match status" value="1"/>
</dbReference>
<evidence type="ECO:0000256" key="13">
    <source>
        <dbReference type="ARBA" id="ARBA00023180"/>
    </source>
</evidence>
<dbReference type="Pfam" id="PF07714">
    <property type="entry name" value="PK_Tyr_Ser-Thr"/>
    <property type="match status" value="1"/>
</dbReference>
<keyword evidence="7 16" id="KW-0547">Nucleotide-binding</keyword>
<dbReference type="InterPro" id="IPR000858">
    <property type="entry name" value="S_locus_glycoprot_dom"/>
</dbReference>